<sequence length="33" mass="3720">LRPRPTFHLPNRRGASHQGMGPGTARHVCRREA</sequence>
<evidence type="ECO:0000313" key="3">
    <source>
        <dbReference type="Proteomes" id="UP000653454"/>
    </source>
</evidence>
<feature type="region of interest" description="Disordered" evidence="1">
    <location>
        <begin position="1"/>
        <end position="33"/>
    </location>
</feature>
<evidence type="ECO:0000256" key="1">
    <source>
        <dbReference type="SAM" id="MobiDB-lite"/>
    </source>
</evidence>
<name>A0A8S4GFQ1_PLUXY</name>
<organism evidence="2 3">
    <name type="scientific">Plutella xylostella</name>
    <name type="common">Diamondback moth</name>
    <name type="synonym">Plutella maculipennis</name>
    <dbReference type="NCBI Taxonomy" id="51655"/>
    <lineage>
        <taxon>Eukaryota</taxon>
        <taxon>Metazoa</taxon>
        <taxon>Ecdysozoa</taxon>
        <taxon>Arthropoda</taxon>
        <taxon>Hexapoda</taxon>
        <taxon>Insecta</taxon>
        <taxon>Pterygota</taxon>
        <taxon>Neoptera</taxon>
        <taxon>Endopterygota</taxon>
        <taxon>Lepidoptera</taxon>
        <taxon>Glossata</taxon>
        <taxon>Ditrysia</taxon>
        <taxon>Yponomeutoidea</taxon>
        <taxon>Plutellidae</taxon>
        <taxon>Plutella</taxon>
    </lineage>
</organism>
<dbReference type="AlphaFoldDB" id="A0A8S4GFQ1"/>
<gene>
    <name evidence="2" type="ORF">PLXY2_LOCUS16015</name>
</gene>
<dbReference type="EMBL" id="CAJHNJ030000407">
    <property type="protein sequence ID" value="CAG9137762.1"/>
    <property type="molecule type" value="Genomic_DNA"/>
</dbReference>
<proteinExistence type="predicted"/>
<evidence type="ECO:0000313" key="2">
    <source>
        <dbReference type="EMBL" id="CAG9137762.1"/>
    </source>
</evidence>
<feature type="non-terminal residue" evidence="2">
    <location>
        <position position="1"/>
    </location>
</feature>
<reference evidence="2" key="1">
    <citation type="submission" date="2020-11" db="EMBL/GenBank/DDBJ databases">
        <authorList>
            <person name="Whiteford S."/>
        </authorList>
    </citation>
    <scope>NUCLEOTIDE SEQUENCE</scope>
</reference>
<keyword evidence="3" id="KW-1185">Reference proteome</keyword>
<accession>A0A8S4GFQ1</accession>
<feature type="compositionally biased region" description="Basic residues" evidence="1">
    <location>
        <begin position="1"/>
        <end position="15"/>
    </location>
</feature>
<protein>
    <submittedName>
        <fullName evidence="2">(diamondback moth) hypothetical protein</fullName>
    </submittedName>
</protein>
<dbReference type="Proteomes" id="UP000653454">
    <property type="component" value="Unassembled WGS sequence"/>
</dbReference>
<comment type="caution">
    <text evidence="2">The sequence shown here is derived from an EMBL/GenBank/DDBJ whole genome shotgun (WGS) entry which is preliminary data.</text>
</comment>